<dbReference type="PANTHER" id="PTHR43514:SF4">
    <property type="entry name" value="ABC TRANSPORTER I FAMILY MEMBER 10"/>
    <property type="match status" value="1"/>
</dbReference>
<dbReference type="InterPro" id="IPR004606">
    <property type="entry name" value="Mop_domain"/>
</dbReference>
<keyword evidence="1" id="KW-1003">Cell membrane</keyword>
<evidence type="ECO:0000313" key="10">
    <source>
        <dbReference type="EMBL" id="MBV7380174.1"/>
    </source>
</evidence>
<dbReference type="InterPro" id="IPR050334">
    <property type="entry name" value="Molybdenum_import_ModC"/>
</dbReference>
<dbReference type="InterPro" id="IPR003593">
    <property type="entry name" value="AAA+_ATPase"/>
</dbReference>
<keyword evidence="4 10" id="KW-0067">ATP-binding</keyword>
<keyword evidence="2" id="KW-0997">Cell inner membrane</keyword>
<organism evidence="10 11">
    <name type="scientific">Maritimibacter dapengensis</name>
    <dbReference type="NCBI Taxonomy" id="2836868"/>
    <lineage>
        <taxon>Bacteria</taxon>
        <taxon>Pseudomonadati</taxon>
        <taxon>Pseudomonadota</taxon>
        <taxon>Alphaproteobacteria</taxon>
        <taxon>Rhodobacterales</taxon>
        <taxon>Roseobacteraceae</taxon>
        <taxon>Maritimibacter</taxon>
    </lineage>
</organism>
<dbReference type="EMBL" id="JAHUZE010000003">
    <property type="protein sequence ID" value="MBV7380174.1"/>
    <property type="molecule type" value="Genomic_DNA"/>
</dbReference>
<feature type="domain" description="ABC transporter" evidence="8">
    <location>
        <begin position="1"/>
        <end position="231"/>
    </location>
</feature>
<dbReference type="Proteomes" id="UP000756530">
    <property type="component" value="Unassembled WGS sequence"/>
</dbReference>
<feature type="domain" description="Mop" evidence="9">
    <location>
        <begin position="289"/>
        <end position="355"/>
    </location>
</feature>
<evidence type="ECO:0000259" key="9">
    <source>
        <dbReference type="PROSITE" id="PS51866"/>
    </source>
</evidence>
<dbReference type="InterPro" id="IPR017871">
    <property type="entry name" value="ABC_transporter-like_CS"/>
</dbReference>
<dbReference type="InterPro" id="IPR005116">
    <property type="entry name" value="Transp-assoc_OB_typ1"/>
</dbReference>
<gene>
    <name evidence="10" type="primary">modC</name>
    <name evidence="10" type="ORF">KJP28_14675</name>
</gene>
<proteinExistence type="predicted"/>
<dbReference type="SMART" id="SM00382">
    <property type="entry name" value="AAA"/>
    <property type="match status" value="1"/>
</dbReference>
<evidence type="ECO:0000256" key="5">
    <source>
        <dbReference type="ARBA" id="ARBA00022967"/>
    </source>
</evidence>
<evidence type="ECO:0000256" key="2">
    <source>
        <dbReference type="ARBA" id="ARBA00022519"/>
    </source>
</evidence>
<dbReference type="PROSITE" id="PS50893">
    <property type="entry name" value="ABC_TRANSPORTER_2"/>
    <property type="match status" value="1"/>
</dbReference>
<evidence type="ECO:0000313" key="11">
    <source>
        <dbReference type="Proteomes" id="UP000756530"/>
    </source>
</evidence>
<dbReference type="NCBIfam" id="TIGR02142">
    <property type="entry name" value="modC_ABC"/>
    <property type="match status" value="1"/>
</dbReference>
<protein>
    <submittedName>
        <fullName evidence="10">Molybdenum ABC transporter ATP-binding protein</fullName>
    </submittedName>
</protein>
<keyword evidence="7" id="KW-0500">Molybdenum</keyword>
<dbReference type="PROSITE" id="PS00211">
    <property type="entry name" value="ABC_TRANSPORTER_1"/>
    <property type="match status" value="1"/>
</dbReference>
<dbReference type="InterPro" id="IPR011868">
    <property type="entry name" value="ModC_ABC_ATP-bd"/>
</dbReference>
<dbReference type="Pfam" id="PF00005">
    <property type="entry name" value="ABC_tran"/>
    <property type="match status" value="1"/>
</dbReference>
<keyword evidence="5" id="KW-1278">Translocase</keyword>
<evidence type="ECO:0000259" key="8">
    <source>
        <dbReference type="PROSITE" id="PS50893"/>
    </source>
</evidence>
<dbReference type="PROSITE" id="PS51866">
    <property type="entry name" value="MOP"/>
    <property type="match status" value="1"/>
</dbReference>
<name>A0ABS6T4U1_9RHOB</name>
<evidence type="ECO:0000256" key="3">
    <source>
        <dbReference type="ARBA" id="ARBA00022741"/>
    </source>
</evidence>
<keyword evidence="11" id="KW-1185">Reference proteome</keyword>
<reference evidence="10 11" key="1">
    <citation type="submission" date="2021-05" db="EMBL/GenBank/DDBJ databases">
        <title>Culturable bacteria isolated from Daya Bay.</title>
        <authorList>
            <person name="Zheng W."/>
            <person name="Yu S."/>
            <person name="Huang Y."/>
        </authorList>
    </citation>
    <scope>NUCLEOTIDE SEQUENCE [LARGE SCALE GENOMIC DNA]</scope>
    <source>
        <strain evidence="10 11">DP4N28-5</strain>
    </source>
</reference>
<keyword evidence="3" id="KW-0547">Nucleotide-binding</keyword>
<accession>A0ABS6T4U1</accession>
<evidence type="ECO:0000256" key="1">
    <source>
        <dbReference type="ARBA" id="ARBA00022475"/>
    </source>
</evidence>
<comment type="caution">
    <text evidence="10">The sequence shown here is derived from an EMBL/GenBank/DDBJ whole genome shotgun (WGS) entry which is preliminary data.</text>
</comment>
<sequence length="361" mass="38549">MSLKVSIQHRLGDFALDVAFEAPPGVTVLFGRSGSGKTSVVNAVAGLMRPEQGLIELDGEVLQDRTSWTPPHRRRMGYVFQDTRLFPHLTVERNLAYGRKYAPKGANLPKLDTIVELLGIGALLSRRPADLSGGEKSRVAIGRALLSGPRLLLADEPLAALDDDHKSEILPYFERLRDELDVPVLYVSHSAAEVARLATTIIVLEQGHILRTGPAQEVLADPQITPLGPGAAGAMLEAKVVAHHADGLSELSAGSTRLLIPHVPCDPGQTLRVLVEAQDVMLAKTRPEGISALNVLAATIRDVRIGDGPGAMVQLDAGGNLMLARVTRRSVDALGLAPGQEIFAILKAVSVAREHLGKTRA</sequence>
<evidence type="ECO:0000256" key="7">
    <source>
        <dbReference type="PROSITE-ProRule" id="PRU01213"/>
    </source>
</evidence>
<dbReference type="InterPro" id="IPR003439">
    <property type="entry name" value="ABC_transporter-like_ATP-bd"/>
</dbReference>
<dbReference type="RefSeq" id="WP_218393363.1">
    <property type="nucleotide sequence ID" value="NZ_JAHUZE010000003.1"/>
</dbReference>
<keyword evidence="6" id="KW-0472">Membrane</keyword>
<evidence type="ECO:0000256" key="4">
    <source>
        <dbReference type="ARBA" id="ARBA00022840"/>
    </source>
</evidence>
<dbReference type="GO" id="GO:0005524">
    <property type="term" value="F:ATP binding"/>
    <property type="evidence" value="ECO:0007669"/>
    <property type="project" value="UniProtKB-KW"/>
</dbReference>
<dbReference type="Pfam" id="PF03459">
    <property type="entry name" value="TOBE"/>
    <property type="match status" value="1"/>
</dbReference>
<dbReference type="PANTHER" id="PTHR43514">
    <property type="entry name" value="ABC TRANSPORTER I FAMILY MEMBER 10"/>
    <property type="match status" value="1"/>
</dbReference>
<evidence type="ECO:0000256" key="6">
    <source>
        <dbReference type="ARBA" id="ARBA00023136"/>
    </source>
</evidence>